<evidence type="ECO:0000313" key="7">
    <source>
        <dbReference type="EMBL" id="SHF39322.1"/>
    </source>
</evidence>
<keyword evidence="8" id="KW-1185">Reference proteome</keyword>
<evidence type="ECO:0000256" key="2">
    <source>
        <dbReference type="ARBA" id="ARBA00023136"/>
    </source>
</evidence>
<dbReference type="InterPro" id="IPR037066">
    <property type="entry name" value="Plug_dom_sf"/>
</dbReference>
<dbReference type="Pfam" id="PF14905">
    <property type="entry name" value="OMP_b-brl_3"/>
    <property type="match status" value="1"/>
</dbReference>
<dbReference type="EMBL" id="FQTV01000008">
    <property type="protein sequence ID" value="SHF39322.1"/>
    <property type="molecule type" value="Genomic_DNA"/>
</dbReference>
<dbReference type="AlphaFoldDB" id="A0A1M5BAW2"/>
<dbReference type="GO" id="GO:0009279">
    <property type="term" value="C:cell outer membrane"/>
    <property type="evidence" value="ECO:0007669"/>
    <property type="project" value="UniProtKB-SubCell"/>
</dbReference>
<dbReference type="Proteomes" id="UP000184509">
    <property type="component" value="Unassembled WGS sequence"/>
</dbReference>
<dbReference type="InterPro" id="IPR008969">
    <property type="entry name" value="CarboxyPept-like_regulatory"/>
</dbReference>
<dbReference type="Gene3D" id="2.170.130.10">
    <property type="entry name" value="TonB-dependent receptor, plug domain"/>
    <property type="match status" value="1"/>
</dbReference>
<keyword evidence="7" id="KW-0675">Receptor</keyword>
<gene>
    <name evidence="7" type="ORF">SAMN05444405_10841</name>
</gene>
<comment type="subcellular location">
    <subcellularLocation>
        <location evidence="1">Cell outer membrane</location>
    </subcellularLocation>
</comment>
<dbReference type="InterPro" id="IPR041700">
    <property type="entry name" value="OMP_b-brl_3"/>
</dbReference>
<name>A0A1M5BAW2_9BACE</name>
<reference evidence="7 8" key="1">
    <citation type="submission" date="2016-11" db="EMBL/GenBank/DDBJ databases">
        <authorList>
            <person name="Jaros S."/>
            <person name="Januszkiewicz K."/>
            <person name="Wedrychowicz H."/>
        </authorList>
    </citation>
    <scope>NUCLEOTIDE SEQUENCE [LARGE SCALE GENOMIC DNA]</scope>
    <source>
        <strain evidence="7 8">DSM 26991</strain>
    </source>
</reference>
<sequence>MLYKKRQYIHYQELNYNGNMRSLCFILFLLISVLSNVAQTPQRRTDQLTGYTVKGTVIDSISGQGVQYATLSIAAARSPQNPLKVVVSDNNGNFTASFNASPGNYAIAIQFVGMKPAVKRFSLTSNQKQVSLGSIFMTETSALLNEVVVVAQKPLVKVEIDKLTYSIENDPEAKTSNTLEMFRKIPMITVDNEDNIQLKGSSDFKIYLNGKPSNMISNNPSDVLKSMPANSIKSVEVITDPGAKYDAEGVGGIINIITVKSGIEGYTATIRSNASTQGRMGGGAYLSLKMGKFGITANYNYNHINTPYNDSYLERTNQVNNIEKYMTQNGRSKNKGPFQFGTIEASYEIDTLNLVSLSVERFNGNMTGISDYMVEMKGAEYNPYYSYDRYSKSTRTFGSTDINVDYQRSTHRKDELLTVSYKFDNNPNDSKSNTLLKNLSGAVPLFLARTQNNVNKASTNEHTMQLDYTRPTWQGQKLEAGLKFILRKSNSETERWQNDTLVIDPSYDFKHTQEIYSAYISYDIKIKKFGIKAGVREESTTQKVKYVLSPDMNFHVSYSNLVPSATVSYMKNPSEQIRFGYSMRIRRPGIRNLNPYINDTDPENISYGNPKLNPEKSHNLNLNYSRFTPKLNINLGLSYRFENNGIESYTFIDPQKPNVSQTTYDNIGHSQQTSFNLYGNWNAFKNFNLIINGGAFYVNMKSDATSSTDKLSNNGFFYNCYTGLQYTLPKNFRLNINGGYFAPRVSLQGKTTAFYFTSFSVSKDFLNKKLSVSLTCSDPFWKTKEYTSRTNDRSFTMKNVNYINARDFRISLSYRFGTLKTSAAKKAKKGITNDDLNNNNEENQVEGVNTNNR</sequence>
<dbReference type="Pfam" id="PF07715">
    <property type="entry name" value="Plug"/>
    <property type="match status" value="1"/>
</dbReference>
<feature type="domain" description="TonB-dependent receptor plug" evidence="5">
    <location>
        <begin position="173"/>
        <end position="253"/>
    </location>
</feature>
<feature type="domain" description="Outer membrane protein beta-barrel" evidence="6">
    <location>
        <begin position="411"/>
        <end position="814"/>
    </location>
</feature>
<dbReference type="InterPro" id="IPR012910">
    <property type="entry name" value="Plug_dom"/>
</dbReference>
<dbReference type="SUPFAM" id="SSF49464">
    <property type="entry name" value="Carboxypeptidase regulatory domain-like"/>
    <property type="match status" value="1"/>
</dbReference>
<keyword evidence="2" id="KW-0472">Membrane</keyword>
<feature type="region of interest" description="Disordered" evidence="4">
    <location>
        <begin position="828"/>
        <end position="853"/>
    </location>
</feature>
<keyword evidence="3" id="KW-0998">Cell outer membrane</keyword>
<dbReference type="PANTHER" id="PTHR40980">
    <property type="entry name" value="PLUG DOMAIN-CONTAINING PROTEIN"/>
    <property type="match status" value="1"/>
</dbReference>
<dbReference type="Pfam" id="PF13620">
    <property type="entry name" value="CarboxypepD_reg"/>
    <property type="match status" value="1"/>
</dbReference>
<feature type="compositionally biased region" description="Low complexity" evidence="4">
    <location>
        <begin position="833"/>
        <end position="853"/>
    </location>
</feature>
<dbReference type="InterPro" id="IPR036942">
    <property type="entry name" value="Beta-barrel_TonB_sf"/>
</dbReference>
<dbReference type="STRING" id="1297750.SAMN05444405_10841"/>
<evidence type="ECO:0000256" key="1">
    <source>
        <dbReference type="ARBA" id="ARBA00004442"/>
    </source>
</evidence>
<dbReference type="SUPFAM" id="SSF56935">
    <property type="entry name" value="Porins"/>
    <property type="match status" value="1"/>
</dbReference>
<dbReference type="RefSeq" id="WP_245797083.1">
    <property type="nucleotide sequence ID" value="NZ_FQTV01000008.1"/>
</dbReference>
<evidence type="ECO:0000313" key="8">
    <source>
        <dbReference type="Proteomes" id="UP000184509"/>
    </source>
</evidence>
<dbReference type="Gene3D" id="2.40.170.20">
    <property type="entry name" value="TonB-dependent receptor, beta-barrel domain"/>
    <property type="match status" value="1"/>
</dbReference>
<organism evidence="7 8">
    <name type="scientific">Bacteroides luti</name>
    <dbReference type="NCBI Taxonomy" id="1297750"/>
    <lineage>
        <taxon>Bacteria</taxon>
        <taxon>Pseudomonadati</taxon>
        <taxon>Bacteroidota</taxon>
        <taxon>Bacteroidia</taxon>
        <taxon>Bacteroidales</taxon>
        <taxon>Bacteroidaceae</taxon>
        <taxon>Bacteroides</taxon>
    </lineage>
</organism>
<dbReference type="PANTHER" id="PTHR40980:SF4">
    <property type="entry name" value="TONB-DEPENDENT RECEPTOR-LIKE BETA-BARREL DOMAIN-CONTAINING PROTEIN"/>
    <property type="match status" value="1"/>
</dbReference>
<evidence type="ECO:0000256" key="4">
    <source>
        <dbReference type="SAM" id="MobiDB-lite"/>
    </source>
</evidence>
<evidence type="ECO:0000256" key="3">
    <source>
        <dbReference type="ARBA" id="ARBA00023237"/>
    </source>
</evidence>
<evidence type="ECO:0000259" key="5">
    <source>
        <dbReference type="Pfam" id="PF07715"/>
    </source>
</evidence>
<evidence type="ECO:0000259" key="6">
    <source>
        <dbReference type="Pfam" id="PF14905"/>
    </source>
</evidence>
<protein>
    <submittedName>
        <fullName evidence="7">Outer membrane receptor proteins, mostly Fe transport</fullName>
    </submittedName>
</protein>
<accession>A0A1M5BAW2</accession>
<proteinExistence type="predicted"/>
<dbReference type="Gene3D" id="2.60.40.1120">
    <property type="entry name" value="Carboxypeptidase-like, regulatory domain"/>
    <property type="match status" value="1"/>
</dbReference>